<dbReference type="Pfam" id="PF03636">
    <property type="entry name" value="Glyco_hydro_65N"/>
    <property type="match status" value="1"/>
</dbReference>
<reference evidence="8 9" key="1">
    <citation type="submission" date="2019-11" db="EMBL/GenBank/DDBJ databases">
        <title>Detection and genome characteristic of a blood enterococcus casselifavus isolate from Zhengzhou,china.</title>
        <authorList>
            <person name="Wen P."/>
        </authorList>
    </citation>
    <scope>NUCLEOTIDE SEQUENCE [LARGE SCALE GENOMIC DNA]</scope>
    <source>
        <strain evidence="8 9">EC291</strain>
    </source>
</reference>
<evidence type="ECO:0000313" key="8">
    <source>
        <dbReference type="EMBL" id="QGN30648.1"/>
    </source>
</evidence>
<dbReference type="PIRSF" id="PIRSF036289">
    <property type="entry name" value="Glycosyl_hydrolase_malt_phosph"/>
    <property type="match status" value="1"/>
</dbReference>
<comment type="similarity">
    <text evidence="1">Belongs to the glycosyl hydrolase 65 family.</text>
</comment>
<accession>A0ABD6Z3T9</accession>
<dbReference type="InterPro" id="IPR037018">
    <property type="entry name" value="GH65_N"/>
</dbReference>
<protein>
    <submittedName>
        <fullName evidence="8">Glycoside hydrolase family 65 protein</fullName>
    </submittedName>
</protein>
<dbReference type="EMBL" id="CP046123">
    <property type="protein sequence ID" value="QGN30648.1"/>
    <property type="molecule type" value="Genomic_DNA"/>
</dbReference>
<feature type="domain" description="Glycoside hydrolase family 65 N-terminal" evidence="7">
    <location>
        <begin position="11"/>
        <end position="206"/>
    </location>
</feature>
<sequence>MKKNDFLLTADELSHQKMEYLETLFALGNGQIGVRAGHPLKVNQLYPGNPGAFVNGFFDSEPIQYGEWAYGYAKEHQTICKLPNLRGVILKIGEEDSSVEEWQVERTQMSLALADGILTESYRITTPTGKSFELGLTSFASMTRSELYVCRYEVITADFSEPIELSHTLNQQFSVNKTDDPRVASKNHQLEKEQMGAYQVWTAPNSQKQIAIRLHQEKQYLTVGEPSTSIFQVKLLQRSGETPFEQKVDEFSVLSKEQADYYRSFWQASDIQIVGDDYLQKGIRFNLFHLNQGAGRDGKTNFAAKGLTGEGYEGHYFWDTEMYLLPFFIYTNPEIAKSLLSYRASILPQAKKRAKELNQAGALFAWRTIDGNETSAYYPAGTAQLHINADIVYGFQLYERITGDQPFIEEIGKEVVFETAKFWFHYGTFVVKEGQERFCIHGVTGPDEYSALVNNNFYTNKMVQNNLRYAVELAKRYHVYQELIADWEKAADLMDFGYDEERQLTKQDDSFLDQALWPFEETPAENYPLLLHYHPMIIYKYQVCKQADTVLAEMLFTHEFSADQLTRDYDYYEQVTTHDSSLSRSIFSVMASRIGDTEKAYRYFMDTALMDLNDLQKNVVDGVHAANMGGSWLSLIYGFAGLTYDRGLHLANHLPQKIESLTFTITYQQEAIRVKLQGGEIECRLLPDSKLRIVKEGHGLWIQQHTTTIDAYPQED</sequence>
<gene>
    <name evidence="8" type="ORF">GFU50_14485</name>
</gene>
<dbReference type="InterPro" id="IPR017045">
    <property type="entry name" value="Malt_Pase/Glycosyl_Hdrlase"/>
</dbReference>
<organism evidence="8 9">
    <name type="scientific">Enterococcus casseliflavus</name>
    <name type="common">Enterococcus flavescens</name>
    <dbReference type="NCBI Taxonomy" id="37734"/>
    <lineage>
        <taxon>Bacteria</taxon>
        <taxon>Bacillati</taxon>
        <taxon>Bacillota</taxon>
        <taxon>Bacilli</taxon>
        <taxon>Lactobacillales</taxon>
        <taxon>Enterococcaceae</taxon>
        <taxon>Enterococcus</taxon>
    </lineage>
</organism>
<name>A0ABD6Z3T9_ENTCA</name>
<dbReference type="RefSeq" id="WP_154694611.1">
    <property type="nucleotide sequence ID" value="NZ_CP046123.1"/>
</dbReference>
<dbReference type="InterPro" id="IPR011013">
    <property type="entry name" value="Gal_mutarotase_sf_dom"/>
</dbReference>
<evidence type="ECO:0000256" key="3">
    <source>
        <dbReference type="ARBA" id="ARBA00022679"/>
    </source>
</evidence>
<dbReference type="SUPFAM" id="SSF74650">
    <property type="entry name" value="Galactose mutarotase-like"/>
    <property type="match status" value="1"/>
</dbReference>
<evidence type="ECO:0000259" key="7">
    <source>
        <dbReference type="Pfam" id="PF03636"/>
    </source>
</evidence>
<evidence type="ECO:0000256" key="5">
    <source>
        <dbReference type="PIRSR" id="PIRSR036289-51"/>
    </source>
</evidence>
<dbReference type="SUPFAM" id="SSF48208">
    <property type="entry name" value="Six-hairpin glycosidases"/>
    <property type="match status" value="1"/>
</dbReference>
<dbReference type="GO" id="GO:0016757">
    <property type="term" value="F:glycosyltransferase activity"/>
    <property type="evidence" value="ECO:0007669"/>
    <property type="project" value="UniProtKB-KW"/>
</dbReference>
<feature type="binding site" evidence="5">
    <location>
        <begin position="545"/>
        <end position="546"/>
    </location>
    <ligand>
        <name>substrate</name>
    </ligand>
</feature>
<proteinExistence type="inferred from homology"/>
<dbReference type="InterPro" id="IPR012341">
    <property type="entry name" value="6hp_glycosidase-like_sf"/>
</dbReference>
<evidence type="ECO:0000256" key="1">
    <source>
        <dbReference type="ARBA" id="ARBA00006768"/>
    </source>
</evidence>
<dbReference type="GO" id="GO:0016787">
    <property type="term" value="F:hydrolase activity"/>
    <property type="evidence" value="ECO:0007669"/>
    <property type="project" value="UniProtKB-KW"/>
</dbReference>
<dbReference type="Proteomes" id="UP000422837">
    <property type="component" value="Chromosome"/>
</dbReference>
<dbReference type="Gene3D" id="2.70.98.40">
    <property type="entry name" value="Glycoside hydrolase, family 65, N-terminal domain"/>
    <property type="match status" value="1"/>
</dbReference>
<feature type="domain" description="Glycoside hydrolase family 65 central catalytic" evidence="6">
    <location>
        <begin position="284"/>
        <end position="632"/>
    </location>
</feature>
<evidence type="ECO:0000313" key="9">
    <source>
        <dbReference type="Proteomes" id="UP000422837"/>
    </source>
</evidence>
<keyword evidence="3" id="KW-0808">Transferase</keyword>
<keyword evidence="8" id="KW-0378">Hydrolase</keyword>
<dbReference type="InterPro" id="IPR005195">
    <property type="entry name" value="Glyco_hydro_65_M"/>
</dbReference>
<feature type="binding site" evidence="5">
    <location>
        <begin position="318"/>
        <end position="319"/>
    </location>
    <ligand>
        <name>substrate</name>
    </ligand>
</feature>
<evidence type="ECO:0000256" key="2">
    <source>
        <dbReference type="ARBA" id="ARBA00022676"/>
    </source>
</evidence>
<dbReference type="InterPro" id="IPR005196">
    <property type="entry name" value="Glyco_hydro_65_N"/>
</dbReference>
<evidence type="ECO:0000259" key="6">
    <source>
        <dbReference type="Pfam" id="PF03632"/>
    </source>
</evidence>
<dbReference type="PANTHER" id="PTHR11051">
    <property type="entry name" value="GLYCOSYL HYDROLASE-RELATED"/>
    <property type="match status" value="1"/>
</dbReference>
<dbReference type="Gene3D" id="1.50.10.10">
    <property type="match status" value="1"/>
</dbReference>
<dbReference type="Pfam" id="PF03632">
    <property type="entry name" value="Glyco_hydro_65m"/>
    <property type="match status" value="1"/>
</dbReference>
<feature type="active site" description="Proton donor" evidence="4">
    <location>
        <position position="448"/>
    </location>
</feature>
<dbReference type="Gene3D" id="2.60.420.10">
    <property type="entry name" value="Maltose phosphorylase, domain 3"/>
    <property type="match status" value="1"/>
</dbReference>
<keyword evidence="2" id="KW-0328">Glycosyltransferase</keyword>
<dbReference type="AlphaFoldDB" id="A0ABD6Z3T9"/>
<dbReference type="InterPro" id="IPR008928">
    <property type="entry name" value="6-hairpin_glycosidase_sf"/>
</dbReference>
<dbReference type="PANTHER" id="PTHR11051:SF8">
    <property type="entry name" value="PROTEIN-GLUCOSYLGALACTOSYLHYDROXYLYSINE GLUCOSIDASE"/>
    <property type="match status" value="1"/>
</dbReference>
<evidence type="ECO:0000256" key="4">
    <source>
        <dbReference type="PIRSR" id="PIRSR036289-50"/>
    </source>
</evidence>